<dbReference type="Pfam" id="PF04290">
    <property type="entry name" value="DctQ"/>
    <property type="match status" value="1"/>
</dbReference>
<comment type="function">
    <text evidence="9">Part of the tripartite ATP-independent periplasmic (TRAP) transport system.</text>
</comment>
<dbReference type="PANTHER" id="PTHR35011">
    <property type="entry name" value="2,3-DIKETO-L-GULONATE TRAP TRANSPORTER SMALL PERMEASE PROTEIN YIAM"/>
    <property type="match status" value="1"/>
</dbReference>
<name>A0A8B2NVI5_9HYPH</name>
<evidence type="ECO:0000256" key="7">
    <source>
        <dbReference type="ARBA" id="ARBA00023136"/>
    </source>
</evidence>
<dbReference type="AlphaFoldDB" id="A0A8B2NVI5"/>
<accession>A0A8B2NVI5</accession>
<sequence>MNVFEESLIAIILALMVIVAFVQVVLRYGFNSGITGALELNRILFAWLILFGMSYGVKIGAHLGIDSLIRSFPRPLFRAFAVFGAAAAFLWAIILIHGTWLSIFGATSRGGGAVDYWVRFFKLPLGLDDLVYPSFLREFAGQDRVHRWVAYMILPIGLGLFAMRSAQALVEIALGRRELIIASHEAEDLVNENKDVLRD</sequence>
<keyword evidence="12" id="KW-1185">Reference proteome</keyword>
<evidence type="ECO:0000313" key="12">
    <source>
        <dbReference type="Proteomes" id="UP000249590"/>
    </source>
</evidence>
<dbReference type="Proteomes" id="UP000249590">
    <property type="component" value="Unassembled WGS sequence"/>
</dbReference>
<evidence type="ECO:0000256" key="9">
    <source>
        <dbReference type="RuleBase" id="RU369079"/>
    </source>
</evidence>
<dbReference type="GO" id="GO:0015740">
    <property type="term" value="P:C4-dicarboxylate transport"/>
    <property type="evidence" value="ECO:0007669"/>
    <property type="project" value="TreeGrafter"/>
</dbReference>
<dbReference type="EMBL" id="QHHQ01000002">
    <property type="protein sequence ID" value="RAI02509.1"/>
    <property type="molecule type" value="Genomic_DNA"/>
</dbReference>
<gene>
    <name evidence="11" type="ORF">DLJ53_08885</name>
</gene>
<keyword evidence="7 9" id="KW-0472">Membrane</keyword>
<keyword evidence="3" id="KW-1003">Cell membrane</keyword>
<dbReference type="InterPro" id="IPR055348">
    <property type="entry name" value="DctQ"/>
</dbReference>
<dbReference type="GO" id="GO:0022857">
    <property type="term" value="F:transmembrane transporter activity"/>
    <property type="evidence" value="ECO:0007669"/>
    <property type="project" value="UniProtKB-UniRule"/>
</dbReference>
<feature type="domain" description="Tripartite ATP-independent periplasmic transporters DctQ component" evidence="10">
    <location>
        <begin position="16"/>
        <end position="172"/>
    </location>
</feature>
<feature type="transmembrane region" description="Helical" evidence="9">
    <location>
        <begin position="42"/>
        <end position="65"/>
    </location>
</feature>
<comment type="similarity">
    <text evidence="8 9">Belongs to the TRAP transporter small permease family.</text>
</comment>
<evidence type="ECO:0000256" key="1">
    <source>
        <dbReference type="ARBA" id="ARBA00004429"/>
    </source>
</evidence>
<dbReference type="OrthoDB" id="7843639at2"/>
<dbReference type="InterPro" id="IPR007387">
    <property type="entry name" value="TRAP_DctQ"/>
</dbReference>
<feature type="transmembrane region" description="Helical" evidence="9">
    <location>
        <begin position="77"/>
        <end position="100"/>
    </location>
</feature>
<evidence type="ECO:0000313" key="11">
    <source>
        <dbReference type="EMBL" id="RAI02509.1"/>
    </source>
</evidence>
<dbReference type="GO" id="GO:0005886">
    <property type="term" value="C:plasma membrane"/>
    <property type="evidence" value="ECO:0007669"/>
    <property type="project" value="UniProtKB-SubCell"/>
</dbReference>
<evidence type="ECO:0000256" key="6">
    <source>
        <dbReference type="ARBA" id="ARBA00022989"/>
    </source>
</evidence>
<evidence type="ECO:0000256" key="4">
    <source>
        <dbReference type="ARBA" id="ARBA00022519"/>
    </source>
</evidence>
<comment type="caution">
    <text evidence="11">The sequence shown here is derived from an EMBL/GenBank/DDBJ whole genome shotgun (WGS) entry which is preliminary data.</text>
</comment>
<comment type="subcellular location">
    <subcellularLocation>
        <location evidence="1 9">Cell inner membrane</location>
        <topology evidence="1 9">Multi-pass membrane protein</topology>
    </subcellularLocation>
</comment>
<dbReference type="PANTHER" id="PTHR35011:SF2">
    <property type="entry name" value="2,3-DIKETO-L-GULONATE TRAP TRANSPORTER SMALL PERMEASE PROTEIN YIAM"/>
    <property type="match status" value="1"/>
</dbReference>
<organism evidence="11 12">
    <name type="scientific">Acuticoccus sediminis</name>
    <dbReference type="NCBI Taxonomy" id="2184697"/>
    <lineage>
        <taxon>Bacteria</taxon>
        <taxon>Pseudomonadati</taxon>
        <taxon>Pseudomonadota</taxon>
        <taxon>Alphaproteobacteria</taxon>
        <taxon>Hyphomicrobiales</taxon>
        <taxon>Amorphaceae</taxon>
        <taxon>Acuticoccus</taxon>
    </lineage>
</organism>
<keyword evidence="2 9" id="KW-0813">Transport</keyword>
<feature type="transmembrane region" description="Helical" evidence="9">
    <location>
        <begin position="148"/>
        <end position="170"/>
    </location>
</feature>
<keyword evidence="5 9" id="KW-0812">Transmembrane</keyword>
<evidence type="ECO:0000256" key="5">
    <source>
        <dbReference type="ARBA" id="ARBA00022692"/>
    </source>
</evidence>
<proteinExistence type="inferred from homology"/>
<evidence type="ECO:0000256" key="3">
    <source>
        <dbReference type="ARBA" id="ARBA00022475"/>
    </source>
</evidence>
<keyword evidence="6 9" id="KW-1133">Transmembrane helix</keyword>
<reference evidence="11 12" key="1">
    <citation type="submission" date="2018-05" db="EMBL/GenBank/DDBJ databases">
        <title>Acuticoccus sediminis sp. nov., isolated from deep-sea sediment of Indian Ocean.</title>
        <authorList>
            <person name="Liu X."/>
            <person name="Lai Q."/>
            <person name="Du Y."/>
            <person name="Sun F."/>
            <person name="Zhang X."/>
            <person name="Wang S."/>
            <person name="Shao Z."/>
        </authorList>
    </citation>
    <scope>NUCLEOTIDE SEQUENCE [LARGE SCALE GENOMIC DNA]</scope>
    <source>
        <strain evidence="11 12">PTG4-2</strain>
    </source>
</reference>
<protein>
    <recommendedName>
        <fullName evidence="9">TRAP transporter small permease protein</fullName>
    </recommendedName>
</protein>
<keyword evidence="4 9" id="KW-0997">Cell inner membrane</keyword>
<comment type="subunit">
    <text evidence="9">The complex comprises the extracytoplasmic solute receptor protein and the two transmembrane proteins.</text>
</comment>
<evidence type="ECO:0000256" key="8">
    <source>
        <dbReference type="ARBA" id="ARBA00038436"/>
    </source>
</evidence>
<evidence type="ECO:0000256" key="2">
    <source>
        <dbReference type="ARBA" id="ARBA00022448"/>
    </source>
</evidence>
<feature type="transmembrane region" description="Helical" evidence="9">
    <location>
        <begin position="7"/>
        <end position="30"/>
    </location>
</feature>
<evidence type="ECO:0000259" key="10">
    <source>
        <dbReference type="Pfam" id="PF04290"/>
    </source>
</evidence>